<feature type="domain" description="DEAD-box RNA helicase Q" evidence="11">
    <location>
        <begin position="1"/>
        <end position="29"/>
    </location>
</feature>
<comment type="caution">
    <text evidence="12">The sequence shown here is derived from an EMBL/GenBank/DDBJ whole genome shotgun (WGS) entry which is preliminary data.</text>
</comment>
<evidence type="ECO:0000256" key="5">
    <source>
        <dbReference type="ARBA" id="ARBA00022840"/>
    </source>
</evidence>
<evidence type="ECO:0000259" key="11">
    <source>
        <dbReference type="PROSITE" id="PS51195"/>
    </source>
</evidence>
<dbReference type="Proteomes" id="UP000053462">
    <property type="component" value="Unassembled WGS sequence"/>
</dbReference>
<dbReference type="OrthoDB" id="4631at2157"/>
<dbReference type="PROSITE" id="PS00039">
    <property type="entry name" value="DEAD_ATP_HELICASE"/>
    <property type="match status" value="1"/>
</dbReference>
<accession>A0A100XXQ2</accession>
<keyword evidence="2 7" id="KW-0547">Nucleotide-binding</keyword>
<feature type="short sequence motif" description="Q motif" evidence="6">
    <location>
        <begin position="1"/>
        <end position="29"/>
    </location>
</feature>
<dbReference type="EMBL" id="LLYW01000023">
    <property type="protein sequence ID" value="KUH33190.1"/>
    <property type="molecule type" value="Genomic_DNA"/>
</dbReference>
<dbReference type="PROSITE" id="PS51192">
    <property type="entry name" value="HELICASE_ATP_BIND_1"/>
    <property type="match status" value="1"/>
</dbReference>
<dbReference type="InterPro" id="IPR014014">
    <property type="entry name" value="RNA_helicase_DEAD_Q_motif"/>
</dbReference>
<sequence length="430" mass="48863">MSFESLGLSEATLVAVRQKGFSSPTDIQREVIPRLLSGDVDIIGQSQTGTGKTAAFALPIIEAIDPKIKAVQAIILTPTRELALQVADEIKSLRGRKRVYVYAVYGGQPIGPQIRALERGTHVVVGTPGRVLDHIRRGTLDLSSVKFFILDEADRMLDMGFIDDIEAIFRETPRKKRVLMFSATMPPEIKRLARRYMGDYEVVSVSSDELVPEMVDQEYIEVVPARKLTMLRKILDGAGDFYGIVFCATKRETRELSEKLRRAGYSAEALNGDMSQAARERTFWRFKTKKTRVLVATDVAARGLDVQDINYVVNYSLPMTAEDYVHRIGRTGRMGKKGKAMTFIMPGEFRRLRYIAQTAGVEIRKSELSEEIPREYRERYEKENQRNHGSRGYSRNSGRSRSYGRDGRSKKGGRSRRRNYSDGYSHDYRY</sequence>
<dbReference type="PANTHER" id="PTHR47963">
    <property type="entry name" value="DEAD-BOX ATP-DEPENDENT RNA HELICASE 47, MITOCHONDRIAL"/>
    <property type="match status" value="1"/>
</dbReference>
<dbReference type="InterPro" id="IPR027417">
    <property type="entry name" value="P-loop_NTPase"/>
</dbReference>
<evidence type="ECO:0000259" key="10">
    <source>
        <dbReference type="PROSITE" id="PS51194"/>
    </source>
</evidence>
<dbReference type="InterPro" id="IPR014001">
    <property type="entry name" value="Helicase_ATP-bd"/>
</dbReference>
<dbReference type="AlphaFoldDB" id="A0A100XXQ2"/>
<keyword evidence="13" id="KW-1185">Reference proteome</keyword>
<dbReference type="RefSeq" id="WP_058938885.1">
    <property type="nucleotide sequence ID" value="NZ_LLYW01000023.1"/>
</dbReference>
<protein>
    <recommendedName>
        <fullName evidence="1">RNA helicase</fullName>
        <ecNumber evidence="1">3.6.4.13</ecNumber>
    </recommendedName>
</protein>
<evidence type="ECO:0000256" key="7">
    <source>
        <dbReference type="RuleBase" id="RU000492"/>
    </source>
</evidence>
<keyword evidence="4 7" id="KW-0347">Helicase</keyword>
<dbReference type="PROSITE" id="PS51194">
    <property type="entry name" value="HELICASE_CTER"/>
    <property type="match status" value="1"/>
</dbReference>
<dbReference type="CDD" id="cd00268">
    <property type="entry name" value="DEADc"/>
    <property type="match status" value="1"/>
</dbReference>
<dbReference type="GO" id="GO:0016787">
    <property type="term" value="F:hydrolase activity"/>
    <property type="evidence" value="ECO:0007669"/>
    <property type="project" value="UniProtKB-KW"/>
</dbReference>
<dbReference type="PANTHER" id="PTHR47963:SF8">
    <property type="entry name" value="ATP-DEPENDENT RNA HELICASE DEAD"/>
    <property type="match status" value="1"/>
</dbReference>
<gene>
    <name evidence="12" type="ORF">APY94_06635</name>
</gene>
<dbReference type="GO" id="GO:0003724">
    <property type="term" value="F:RNA helicase activity"/>
    <property type="evidence" value="ECO:0007669"/>
    <property type="project" value="UniProtKB-EC"/>
</dbReference>
<name>A0A100XXQ2_9EURY</name>
<dbReference type="EC" id="3.6.4.13" evidence="1"/>
<dbReference type="PROSITE" id="PS51195">
    <property type="entry name" value="Q_MOTIF"/>
    <property type="match status" value="1"/>
</dbReference>
<evidence type="ECO:0000256" key="8">
    <source>
        <dbReference type="SAM" id="MobiDB-lite"/>
    </source>
</evidence>
<dbReference type="CDD" id="cd18787">
    <property type="entry name" value="SF2_C_DEAD"/>
    <property type="match status" value="1"/>
</dbReference>
<dbReference type="InterPro" id="IPR011545">
    <property type="entry name" value="DEAD/DEAH_box_helicase_dom"/>
</dbReference>
<feature type="compositionally biased region" description="Low complexity" evidence="8">
    <location>
        <begin position="390"/>
        <end position="401"/>
    </location>
</feature>
<dbReference type="Gene3D" id="3.40.50.300">
    <property type="entry name" value="P-loop containing nucleotide triphosphate hydrolases"/>
    <property type="match status" value="2"/>
</dbReference>
<dbReference type="Pfam" id="PF00270">
    <property type="entry name" value="DEAD"/>
    <property type="match status" value="1"/>
</dbReference>
<feature type="domain" description="Helicase ATP-binding" evidence="9">
    <location>
        <begin position="33"/>
        <end position="203"/>
    </location>
</feature>
<evidence type="ECO:0000256" key="2">
    <source>
        <dbReference type="ARBA" id="ARBA00022741"/>
    </source>
</evidence>
<dbReference type="SUPFAM" id="SSF52540">
    <property type="entry name" value="P-loop containing nucleoside triphosphate hydrolases"/>
    <property type="match status" value="1"/>
</dbReference>
<dbReference type="Pfam" id="PF00271">
    <property type="entry name" value="Helicase_C"/>
    <property type="match status" value="1"/>
</dbReference>
<feature type="domain" description="Helicase C-terminal" evidence="10">
    <location>
        <begin position="230"/>
        <end position="380"/>
    </location>
</feature>
<keyword evidence="5 7" id="KW-0067">ATP-binding</keyword>
<comment type="similarity">
    <text evidence="7">Belongs to the DEAD box helicase family.</text>
</comment>
<dbReference type="InterPro" id="IPR050547">
    <property type="entry name" value="DEAD_box_RNA_helicases"/>
</dbReference>
<evidence type="ECO:0000259" key="9">
    <source>
        <dbReference type="PROSITE" id="PS51192"/>
    </source>
</evidence>
<dbReference type="SMART" id="SM00487">
    <property type="entry name" value="DEXDc"/>
    <property type="match status" value="1"/>
</dbReference>
<evidence type="ECO:0000256" key="3">
    <source>
        <dbReference type="ARBA" id="ARBA00022801"/>
    </source>
</evidence>
<evidence type="ECO:0000256" key="4">
    <source>
        <dbReference type="ARBA" id="ARBA00022806"/>
    </source>
</evidence>
<reference evidence="12 13" key="1">
    <citation type="submission" date="2015-10" db="EMBL/GenBank/DDBJ databases">
        <title>Draft genome sequence of Thermococcus celericrescens strain DSM 17994.</title>
        <authorList>
            <person name="Hong S.-J."/>
            <person name="Park C.-E."/>
            <person name="Shin J.-H."/>
        </authorList>
    </citation>
    <scope>NUCLEOTIDE SEQUENCE [LARGE SCALE GENOMIC DNA]</scope>
    <source>
        <strain evidence="12 13">DSM 17994</strain>
    </source>
</reference>
<dbReference type="GO" id="GO:0005524">
    <property type="term" value="F:ATP binding"/>
    <property type="evidence" value="ECO:0007669"/>
    <property type="project" value="UniProtKB-KW"/>
</dbReference>
<evidence type="ECO:0000313" key="12">
    <source>
        <dbReference type="EMBL" id="KUH33190.1"/>
    </source>
</evidence>
<proteinExistence type="inferred from homology"/>
<dbReference type="GO" id="GO:0003723">
    <property type="term" value="F:RNA binding"/>
    <property type="evidence" value="ECO:0007669"/>
    <property type="project" value="TreeGrafter"/>
</dbReference>
<evidence type="ECO:0000256" key="6">
    <source>
        <dbReference type="PROSITE-ProRule" id="PRU00552"/>
    </source>
</evidence>
<dbReference type="InterPro" id="IPR000629">
    <property type="entry name" value="RNA-helicase_DEAD-box_CS"/>
</dbReference>
<dbReference type="GO" id="GO:0140097">
    <property type="term" value="F:catalytic activity, acting on DNA"/>
    <property type="evidence" value="ECO:0007669"/>
    <property type="project" value="UniProtKB-ARBA"/>
</dbReference>
<organism evidence="12 13">
    <name type="scientific">Thermococcus celericrescens</name>
    <dbReference type="NCBI Taxonomy" id="227598"/>
    <lineage>
        <taxon>Archaea</taxon>
        <taxon>Methanobacteriati</taxon>
        <taxon>Methanobacteriota</taxon>
        <taxon>Thermococci</taxon>
        <taxon>Thermococcales</taxon>
        <taxon>Thermococcaceae</taxon>
        <taxon>Thermococcus</taxon>
    </lineage>
</organism>
<dbReference type="SMART" id="SM00490">
    <property type="entry name" value="HELICc"/>
    <property type="match status" value="1"/>
</dbReference>
<dbReference type="InterPro" id="IPR001650">
    <property type="entry name" value="Helicase_C-like"/>
</dbReference>
<keyword evidence="3 7" id="KW-0378">Hydrolase</keyword>
<dbReference type="InterPro" id="IPR044742">
    <property type="entry name" value="DEAD/DEAH_RhlB"/>
</dbReference>
<evidence type="ECO:0000256" key="1">
    <source>
        <dbReference type="ARBA" id="ARBA00012552"/>
    </source>
</evidence>
<feature type="region of interest" description="Disordered" evidence="8">
    <location>
        <begin position="379"/>
        <end position="430"/>
    </location>
</feature>
<evidence type="ECO:0000313" key="13">
    <source>
        <dbReference type="Proteomes" id="UP000053462"/>
    </source>
</evidence>
<dbReference type="STRING" id="227598.APY94_06635"/>